<dbReference type="EMBL" id="SBIP01000008">
    <property type="protein sequence ID" value="RWX74449.1"/>
    <property type="molecule type" value="Genomic_DNA"/>
</dbReference>
<dbReference type="Proteomes" id="UP000287687">
    <property type="component" value="Unassembled WGS sequence"/>
</dbReference>
<dbReference type="AlphaFoldDB" id="A0A444LA52"/>
<evidence type="ECO:0000313" key="1">
    <source>
        <dbReference type="EMBL" id="RWX74449.1"/>
    </source>
</evidence>
<accession>A0A444LA52</accession>
<reference evidence="1 2" key="1">
    <citation type="submission" date="2019-01" db="EMBL/GenBank/DDBJ databases">
        <title>The draft genome of Rhizobium sp. 24NR.</title>
        <authorList>
            <person name="Liu L."/>
            <person name="Liang L."/>
            <person name="Shi S."/>
            <person name="Xu L."/>
            <person name="Wang X."/>
            <person name="Li L."/>
            <person name="Zhang X."/>
        </authorList>
    </citation>
    <scope>NUCLEOTIDE SEQUENCE [LARGE SCALE GENOMIC DNA]</scope>
    <source>
        <strain evidence="1 2">24NR</strain>
    </source>
</reference>
<gene>
    <name evidence="1" type="ORF">EPK99_25020</name>
</gene>
<dbReference type="OrthoDB" id="8421446at2"/>
<comment type="caution">
    <text evidence="1">The sequence shown here is derived from an EMBL/GenBank/DDBJ whole genome shotgun (WGS) entry which is preliminary data.</text>
</comment>
<organism evidence="1 2">
    <name type="scientific">Neorhizobium lilium</name>
    <dbReference type="NCBI Taxonomy" id="2503024"/>
    <lineage>
        <taxon>Bacteria</taxon>
        <taxon>Pseudomonadati</taxon>
        <taxon>Pseudomonadota</taxon>
        <taxon>Alphaproteobacteria</taxon>
        <taxon>Hyphomicrobiales</taxon>
        <taxon>Rhizobiaceae</taxon>
        <taxon>Rhizobium/Agrobacterium group</taxon>
        <taxon>Neorhizobium</taxon>
    </lineage>
</organism>
<protein>
    <submittedName>
        <fullName evidence="1">Uncharacterized protein</fullName>
    </submittedName>
</protein>
<sequence>MKQLDLFKWAENRPTNVIPAQARFQDRAIAFVRQVMASGEMPAPIDGKVIEHEFRPERNVA</sequence>
<dbReference type="RefSeq" id="WP_128445819.1">
    <property type="nucleotide sequence ID" value="NZ_SBIP01000008.1"/>
</dbReference>
<keyword evidence="2" id="KW-1185">Reference proteome</keyword>
<name>A0A444LA52_9HYPH</name>
<evidence type="ECO:0000313" key="2">
    <source>
        <dbReference type="Proteomes" id="UP000287687"/>
    </source>
</evidence>
<proteinExistence type="predicted"/>